<keyword evidence="8" id="KW-1185">Reference proteome</keyword>
<evidence type="ECO:0000256" key="3">
    <source>
        <dbReference type="ARBA" id="ARBA00022806"/>
    </source>
</evidence>
<dbReference type="HOGENOM" id="CLU_004862_0_0_3"/>
<dbReference type="GO" id="GO:0000725">
    <property type="term" value="P:recombinational repair"/>
    <property type="evidence" value="ECO:0007669"/>
    <property type="project" value="TreeGrafter"/>
</dbReference>
<dbReference type="InterPro" id="IPR027417">
    <property type="entry name" value="P-loop_NTPase"/>
</dbReference>
<name>K9VLF9_9CYAN</name>
<evidence type="ECO:0000256" key="4">
    <source>
        <dbReference type="ARBA" id="ARBA00022840"/>
    </source>
</evidence>
<dbReference type="GO" id="GO:0016787">
    <property type="term" value="F:hydrolase activity"/>
    <property type="evidence" value="ECO:0007669"/>
    <property type="project" value="UniProtKB-UniRule"/>
</dbReference>
<dbReference type="PANTHER" id="PTHR11070">
    <property type="entry name" value="UVRD / RECB / PCRA DNA HELICASE FAMILY MEMBER"/>
    <property type="match status" value="1"/>
</dbReference>
<dbReference type="GO" id="GO:0043138">
    <property type="term" value="F:3'-5' DNA helicase activity"/>
    <property type="evidence" value="ECO:0007669"/>
    <property type="project" value="TreeGrafter"/>
</dbReference>
<evidence type="ECO:0000256" key="1">
    <source>
        <dbReference type="ARBA" id="ARBA00022741"/>
    </source>
</evidence>
<keyword evidence="2 5" id="KW-0378">Hydrolase</keyword>
<evidence type="ECO:0000256" key="5">
    <source>
        <dbReference type="PROSITE-ProRule" id="PRU00560"/>
    </source>
</evidence>
<dbReference type="InterPro" id="IPR000212">
    <property type="entry name" value="DNA_helicase_UvrD/REP"/>
</dbReference>
<evidence type="ECO:0000259" key="6">
    <source>
        <dbReference type="PROSITE" id="PS51198"/>
    </source>
</evidence>
<evidence type="ECO:0000313" key="8">
    <source>
        <dbReference type="Proteomes" id="UP000010478"/>
    </source>
</evidence>
<dbReference type="STRING" id="179408.Osc7112_4489"/>
<reference evidence="7 8" key="1">
    <citation type="submission" date="2012-05" db="EMBL/GenBank/DDBJ databases">
        <title>Finished chromosome of genome of Oscillatoria sp. PCC 7112.</title>
        <authorList>
            <consortium name="US DOE Joint Genome Institute"/>
            <person name="Gugger M."/>
            <person name="Coursin T."/>
            <person name="Rippka R."/>
            <person name="Tandeau De Marsac N."/>
            <person name="Huntemann M."/>
            <person name="Wei C.-L."/>
            <person name="Han J."/>
            <person name="Detter J.C."/>
            <person name="Han C."/>
            <person name="Tapia R."/>
            <person name="Davenport K."/>
            <person name="Daligault H."/>
            <person name="Erkkila T."/>
            <person name="Gu W."/>
            <person name="Munk A.C.C."/>
            <person name="Teshima H."/>
            <person name="Xu Y."/>
            <person name="Chain P."/>
            <person name="Chen A."/>
            <person name="Krypides N."/>
            <person name="Mavromatis K."/>
            <person name="Markowitz V."/>
            <person name="Szeto E."/>
            <person name="Ivanova N."/>
            <person name="Mikhailova N."/>
            <person name="Ovchinnikova G."/>
            <person name="Pagani I."/>
            <person name="Pati A."/>
            <person name="Goodwin L."/>
            <person name="Peters L."/>
            <person name="Pitluck S."/>
            <person name="Woyke T."/>
            <person name="Kerfeld C."/>
        </authorList>
    </citation>
    <scope>NUCLEOTIDE SEQUENCE [LARGE SCALE GENOMIC DNA]</scope>
    <source>
        <strain evidence="7 8">PCC 7112</strain>
    </source>
</reference>
<keyword evidence="4 5" id="KW-0067">ATP-binding</keyword>
<dbReference type="GO" id="GO:0005524">
    <property type="term" value="F:ATP binding"/>
    <property type="evidence" value="ECO:0007669"/>
    <property type="project" value="UniProtKB-UniRule"/>
</dbReference>
<keyword evidence="1 5" id="KW-0547">Nucleotide-binding</keyword>
<dbReference type="GO" id="GO:0003677">
    <property type="term" value="F:DNA binding"/>
    <property type="evidence" value="ECO:0007669"/>
    <property type="project" value="InterPro"/>
</dbReference>
<sequence>MYIYITQQCQDNAEKYYIKPKITELYDNSEVLDLFDPIYPYWKRRIGKYRLLAKIEEVDNEKILCLLNILERKSQEYEEFTDKNKRQKFGQDKLEPLLNDDEIKEWLNKQKESVCQQPNKREPLPNDLLVWLELPSWSKDSQDLVIYESGQWLKKCGQEKIKDRRETFKNIILEIISQNDVEDESTSCSRVKLYSNREGLSILFSRIETIATEDTSSRKILFLLAPFLEKPSDDPIREVVEAIDLPDFGENVNNLPAQLSMDELTCLARRSYPAYLLLDFESWLAIEKDDESNLALSVEEEQILESISTPQKPSLPMFINGRAGSGKSTMLFHLFADYCDRHWNSCQAGGYDFYEKPHPLFLTYSESLLKVAKDSVQSLLKSHHKFLLERGKPEAEIPDVEPFFQPFQKFLLNFLPSTEYDRFKPEKYISYNQFRQLYKDSPLPEARNKRYSAGRCWYIIRTLIKGYSLDGYINEDDYKELPREEQRKIPEDTFKGIYETVWKWYERLIEDKGYWDDQDLIRIVLERKYFSSEYTAIFCDESQDFTRLELQLIVKLSVFSKYDFGFNYVSVLPFTFAGDPFQTLNPTGFRWDSVGALFYNEVVMRLDPASKLNLKMNFKELQVNYRSSSSIVKVTNLIQLWRCVRFELPDIKPQTPWQKKDSFSKPQKFIFGQNLSLDDLKSHIDNKPIFILPCEAGGEIDYIKSDEILLELFPQANEGKTPENVYSAIKAKGLEFPLVILYKFGHELAQENNANFVWNFDANSQRDSVELEYYFNKLYVAASRAMSDLVVIDSKEGDELLWQQASDDRIDGFLERLEADKRHDWTDLLGTISTGQSLEVLDQDNRELQAKQMKKQGLAEENPELLRNAKAYYSVLGDTKEVDLCEAWALKFDNHFSEAGQLFLNRGKKEEAWKCFWEGACWKELKQWCEKNPNQKPVELSLVAFMMEEDPKSFDVLNKFTEFLEKRNENNSLKNFRSSKPWQAAIEQYASQIDDIKLMNEQSLTCEQWQRFGNLLQDLQQAGYNQTIKVAGSSFYQAKDYKGAVRCWDQCEVPPKREYNLAKAEVEGFPEGLQYLQKEGENQRIFQEWERERKPDKYQWLDYVLPALQNLNRHQELVDYLIQRKLWSKAIEAIAKHPHPNEAKSLKFNVVRGIAYSDLTPDTARSERQRYQNFITSVRGFSDWQHHITVQEVGAAMERIGEFVPCLEFYEKFFDDSNSKLRNFARERWIATKKKQVDYERNTDGGKFKQRQDELDENARKWSINLDSVSDLPELTVPLAEPSNTEVKREADWKTLGNGVEQRDIGRLKLMRIKTIKQLTITDDTSKILQVTLDSGKCTIKGKVEDVEVSGSNRLLFKVPESGYICEVFYSDASPSLELNIQGLSDKIIIKL</sequence>
<proteinExistence type="predicted"/>
<dbReference type="eggNOG" id="COG0210">
    <property type="taxonomic scope" value="Bacteria"/>
</dbReference>
<dbReference type="OrthoDB" id="9787585at2"/>
<dbReference type="InterPro" id="IPR014016">
    <property type="entry name" value="UvrD-like_ATP-bd"/>
</dbReference>
<accession>K9VLF9</accession>
<gene>
    <name evidence="7" type="ORF">Osc7112_4489</name>
</gene>
<dbReference type="Proteomes" id="UP000010478">
    <property type="component" value="Chromosome"/>
</dbReference>
<keyword evidence="3 5" id="KW-0347">Helicase</keyword>
<dbReference type="PROSITE" id="PS51198">
    <property type="entry name" value="UVRD_HELICASE_ATP_BIND"/>
    <property type="match status" value="1"/>
</dbReference>
<protein>
    <recommendedName>
        <fullName evidence="6">UvrD-like helicase ATP-binding domain-containing protein</fullName>
    </recommendedName>
</protein>
<feature type="domain" description="UvrD-like helicase ATP-binding" evidence="6">
    <location>
        <begin position="300"/>
        <end position="628"/>
    </location>
</feature>
<dbReference type="PATRIC" id="fig|179408.3.peg.5577"/>
<dbReference type="RefSeq" id="WP_015178026.1">
    <property type="nucleotide sequence ID" value="NC_019729.1"/>
</dbReference>
<evidence type="ECO:0000256" key="2">
    <source>
        <dbReference type="ARBA" id="ARBA00022801"/>
    </source>
</evidence>
<evidence type="ECO:0000313" key="7">
    <source>
        <dbReference type="EMBL" id="AFZ08786.1"/>
    </source>
</evidence>
<dbReference type="SUPFAM" id="SSF52540">
    <property type="entry name" value="P-loop containing nucleoside triphosphate hydrolases"/>
    <property type="match status" value="1"/>
</dbReference>
<dbReference type="EMBL" id="CP003614">
    <property type="protein sequence ID" value="AFZ08786.1"/>
    <property type="molecule type" value="Genomic_DNA"/>
</dbReference>
<dbReference type="Gene3D" id="3.40.50.300">
    <property type="entry name" value="P-loop containing nucleotide triphosphate hydrolases"/>
    <property type="match status" value="2"/>
</dbReference>
<dbReference type="KEGG" id="oni:Osc7112_4489"/>
<dbReference type="PANTHER" id="PTHR11070:SF2">
    <property type="entry name" value="ATP-DEPENDENT DNA HELICASE SRS2"/>
    <property type="match status" value="1"/>
</dbReference>
<organism evidence="7 8">
    <name type="scientific">Phormidium nigroviride PCC 7112</name>
    <dbReference type="NCBI Taxonomy" id="179408"/>
    <lineage>
        <taxon>Bacteria</taxon>
        <taxon>Bacillati</taxon>
        <taxon>Cyanobacteriota</taxon>
        <taxon>Cyanophyceae</taxon>
        <taxon>Oscillatoriophycideae</taxon>
        <taxon>Oscillatoriales</taxon>
        <taxon>Oscillatoriaceae</taxon>
        <taxon>Phormidium</taxon>
    </lineage>
</organism>
<feature type="binding site" evidence="5">
    <location>
        <begin position="321"/>
        <end position="328"/>
    </location>
    <ligand>
        <name>ATP</name>
        <dbReference type="ChEBI" id="CHEBI:30616"/>
    </ligand>
</feature>